<evidence type="ECO:0000313" key="2">
    <source>
        <dbReference type="EMBL" id="SEL12264.1"/>
    </source>
</evidence>
<feature type="transmembrane region" description="Helical" evidence="1">
    <location>
        <begin position="320"/>
        <end position="340"/>
    </location>
</feature>
<accession>A0A1H7MM96</accession>
<dbReference type="STRING" id="1429083.GCA_001885685_00027"/>
<feature type="transmembrane region" description="Helical" evidence="1">
    <location>
        <begin position="136"/>
        <end position="155"/>
    </location>
</feature>
<dbReference type="PANTHER" id="PTHR36840">
    <property type="entry name" value="BLL5714 PROTEIN"/>
    <property type="match status" value="1"/>
</dbReference>
<evidence type="ECO:0000256" key="1">
    <source>
        <dbReference type="SAM" id="Phobius"/>
    </source>
</evidence>
<sequence>MTSSLYHAKERHATWLELFFDLVFVAVIGVITHDLAHTHDGHLSAAQLLRFPLVFIPVWWIWMTHTVYANRFDQDSREHRLISLIIMALLVMLSTAVEDSLSDGFGLFVMLYGAIRLLLALLYGLAYRRHSEQRPLLRTITLAIALGGAVSASAALLDGPLRYAVFYLGLAIDVLWQVSQRRQLDLLPIDRRHLVERIGLLAIIILGESVIAMVASLDHAQWDAFDAGSAVTGFLLIGAIWWIYFDSFPLLERAKRLTNGNVLIFSQLFLCMGLLLLANMIRHAILGDLDHATFSLLGVTGLCLFYLGKQVPYWYAFAPWRRAIVSNTSVCVGITVASSFLPRVEYSLFGMMLGMLVYVALTFKRILSVDVSDSLSEH</sequence>
<name>A0A1H7MM96_9GAMM</name>
<dbReference type="EMBL" id="FOAS01000008">
    <property type="protein sequence ID" value="SEL12264.1"/>
    <property type="molecule type" value="Genomic_DNA"/>
</dbReference>
<gene>
    <name evidence="2" type="ORF">SAMN05216214_108120</name>
</gene>
<protein>
    <submittedName>
        <fullName evidence="2">Low temperature requirement protein LtrA</fullName>
    </submittedName>
</protein>
<dbReference type="Pfam" id="PF06772">
    <property type="entry name" value="LtrA"/>
    <property type="match status" value="1"/>
</dbReference>
<feature type="transmembrane region" description="Helical" evidence="1">
    <location>
        <begin position="104"/>
        <end position="124"/>
    </location>
</feature>
<keyword evidence="3" id="KW-1185">Reference proteome</keyword>
<feature type="transmembrane region" description="Helical" evidence="1">
    <location>
        <begin position="229"/>
        <end position="251"/>
    </location>
</feature>
<feature type="transmembrane region" description="Helical" evidence="1">
    <location>
        <begin position="198"/>
        <end position="217"/>
    </location>
</feature>
<keyword evidence="1" id="KW-1133">Transmembrane helix</keyword>
<reference evidence="2 3" key="1">
    <citation type="submission" date="2016-10" db="EMBL/GenBank/DDBJ databases">
        <authorList>
            <person name="de Groot N.N."/>
        </authorList>
    </citation>
    <scope>NUCLEOTIDE SEQUENCE [LARGE SCALE GENOMIC DNA]</scope>
    <source>
        <strain evidence="2 3">JCM 19513</strain>
    </source>
</reference>
<proteinExistence type="predicted"/>
<keyword evidence="1" id="KW-0812">Transmembrane</keyword>
<feature type="transmembrane region" description="Helical" evidence="1">
    <location>
        <begin position="161"/>
        <end position="178"/>
    </location>
</feature>
<feature type="transmembrane region" description="Helical" evidence="1">
    <location>
        <begin position="291"/>
        <end position="308"/>
    </location>
</feature>
<feature type="transmembrane region" description="Helical" evidence="1">
    <location>
        <begin position="51"/>
        <end position="69"/>
    </location>
</feature>
<feature type="transmembrane region" description="Helical" evidence="1">
    <location>
        <begin position="346"/>
        <end position="363"/>
    </location>
</feature>
<feature type="transmembrane region" description="Helical" evidence="1">
    <location>
        <begin position="12"/>
        <end position="31"/>
    </location>
</feature>
<organism evidence="2 3">
    <name type="scientific">Atopomonas hussainii</name>
    <dbReference type="NCBI Taxonomy" id="1429083"/>
    <lineage>
        <taxon>Bacteria</taxon>
        <taxon>Pseudomonadati</taxon>
        <taxon>Pseudomonadota</taxon>
        <taxon>Gammaproteobacteria</taxon>
        <taxon>Pseudomonadales</taxon>
        <taxon>Pseudomonadaceae</taxon>
        <taxon>Atopomonas</taxon>
    </lineage>
</organism>
<dbReference type="InterPro" id="IPR010640">
    <property type="entry name" value="Low_temperature_requirement_A"/>
</dbReference>
<dbReference type="PANTHER" id="PTHR36840:SF1">
    <property type="entry name" value="BLL5714 PROTEIN"/>
    <property type="match status" value="1"/>
</dbReference>
<dbReference type="AlphaFoldDB" id="A0A1H7MM96"/>
<keyword evidence="1" id="KW-0472">Membrane</keyword>
<feature type="transmembrane region" description="Helical" evidence="1">
    <location>
        <begin position="263"/>
        <end position="285"/>
    </location>
</feature>
<dbReference type="Proteomes" id="UP000185766">
    <property type="component" value="Unassembled WGS sequence"/>
</dbReference>
<evidence type="ECO:0000313" key="3">
    <source>
        <dbReference type="Proteomes" id="UP000185766"/>
    </source>
</evidence>
<dbReference type="RefSeq" id="WP_074867569.1">
    <property type="nucleotide sequence ID" value="NZ_FOAS01000008.1"/>
</dbReference>
<feature type="transmembrane region" description="Helical" evidence="1">
    <location>
        <begin position="81"/>
        <end position="98"/>
    </location>
</feature>